<gene>
    <name evidence="1" type="ORF">Voc01_048730</name>
</gene>
<reference evidence="1" key="1">
    <citation type="submission" date="2021-01" db="EMBL/GenBank/DDBJ databases">
        <title>Whole genome shotgun sequence of Virgisporangium ochraceum NBRC 16418.</title>
        <authorList>
            <person name="Komaki H."/>
            <person name="Tamura T."/>
        </authorList>
    </citation>
    <scope>NUCLEOTIDE SEQUENCE</scope>
    <source>
        <strain evidence="1">NBRC 16418</strain>
    </source>
</reference>
<evidence type="ECO:0000313" key="2">
    <source>
        <dbReference type="Proteomes" id="UP000635606"/>
    </source>
</evidence>
<organism evidence="1 2">
    <name type="scientific">Virgisporangium ochraceum</name>
    <dbReference type="NCBI Taxonomy" id="65505"/>
    <lineage>
        <taxon>Bacteria</taxon>
        <taxon>Bacillati</taxon>
        <taxon>Actinomycetota</taxon>
        <taxon>Actinomycetes</taxon>
        <taxon>Micromonosporales</taxon>
        <taxon>Micromonosporaceae</taxon>
        <taxon>Virgisporangium</taxon>
    </lineage>
</organism>
<evidence type="ECO:0000313" key="1">
    <source>
        <dbReference type="EMBL" id="GIJ69956.1"/>
    </source>
</evidence>
<comment type="caution">
    <text evidence="1">The sequence shown here is derived from an EMBL/GenBank/DDBJ whole genome shotgun (WGS) entry which is preliminary data.</text>
</comment>
<protein>
    <submittedName>
        <fullName evidence="1">Uncharacterized protein</fullName>
    </submittedName>
</protein>
<dbReference type="Proteomes" id="UP000635606">
    <property type="component" value="Unassembled WGS sequence"/>
</dbReference>
<sequence>MRRLDLRSPSVMSQHRVQRPEWTCRIDGENWPCPPARRQLRDIHKEDPDVLSRLLATLSMVAAVDLGTPSPALLYRRFVAWTLGSATRCRVCQRRGHDVLPGLPPRVFPCPKLAECDAQGQVTTGT</sequence>
<keyword evidence="2" id="KW-1185">Reference proteome</keyword>
<proteinExistence type="predicted"/>
<dbReference type="AlphaFoldDB" id="A0A8J4ECQ9"/>
<name>A0A8J4ECQ9_9ACTN</name>
<dbReference type="EMBL" id="BOPH01000072">
    <property type="protein sequence ID" value="GIJ69956.1"/>
    <property type="molecule type" value="Genomic_DNA"/>
</dbReference>
<accession>A0A8J4ECQ9</accession>